<dbReference type="PIRSF" id="PIRSF006223">
    <property type="entry name" value="DsrC_TusE"/>
    <property type="match status" value="1"/>
</dbReference>
<proteinExistence type="inferred from homology"/>
<dbReference type="InterPro" id="IPR007453">
    <property type="entry name" value="DsrC/TusE"/>
</dbReference>
<dbReference type="Pfam" id="PF04358">
    <property type="entry name" value="DsrC"/>
    <property type="match status" value="1"/>
</dbReference>
<dbReference type="NCBIfam" id="TIGR03342">
    <property type="entry name" value="dsrC_tusE_dsvC"/>
    <property type="match status" value="1"/>
</dbReference>
<evidence type="ECO:0000256" key="1">
    <source>
        <dbReference type="ARBA" id="ARBA00004496"/>
    </source>
</evidence>
<dbReference type="Gene3D" id="3.30.1420.10">
    <property type="match status" value="1"/>
</dbReference>
<keyword evidence="3" id="KW-0963">Cytoplasm</keyword>
<keyword evidence="5" id="KW-1185">Reference proteome</keyword>
<dbReference type="Proteomes" id="UP001144205">
    <property type="component" value="Unassembled WGS sequence"/>
</dbReference>
<name>A0ABQ5LW12_9RHOB</name>
<dbReference type="RefSeq" id="WP_281843203.1">
    <property type="nucleotide sequence ID" value="NZ_BROH01000010.1"/>
</dbReference>
<dbReference type="PANTHER" id="PTHR37010:SF1">
    <property type="entry name" value="SULFURTRANSFERASE TUSE"/>
    <property type="match status" value="1"/>
</dbReference>
<evidence type="ECO:0000256" key="2">
    <source>
        <dbReference type="ARBA" id="ARBA00005718"/>
    </source>
</evidence>
<protein>
    <submittedName>
        <fullName evidence="4">Sulfurtransferase TusE</fullName>
    </submittedName>
</protein>
<dbReference type="InterPro" id="IPR043163">
    <property type="entry name" value="DsrC-like_N"/>
</dbReference>
<comment type="subcellular location">
    <subcellularLocation>
        <location evidence="1">Cytoplasm</location>
    </subcellularLocation>
</comment>
<evidence type="ECO:0000313" key="5">
    <source>
        <dbReference type="Proteomes" id="UP001144205"/>
    </source>
</evidence>
<dbReference type="EMBL" id="BROH01000010">
    <property type="protein sequence ID" value="GKY89168.1"/>
    <property type="molecule type" value="Genomic_DNA"/>
</dbReference>
<evidence type="ECO:0000256" key="3">
    <source>
        <dbReference type="ARBA" id="ARBA00022490"/>
    </source>
</evidence>
<sequence length="113" mass="12966">MAFEFNGQSIETTATGYLVNQEDWSEDLARAMAEAEEIGELTERHWDVINYLREEYFDNRENQPNTRAIIKAMSDAWGEKIKQDALYALFPFDPSKQGGRIAGLPESRRKGGY</sequence>
<gene>
    <name evidence="4" type="primary">dsrC-2_2</name>
    <name evidence="4" type="ORF">STA1M1_30370</name>
</gene>
<organism evidence="4 5">
    <name type="scientific">Sinisalibacter aestuarii</name>
    <dbReference type="NCBI Taxonomy" id="2949426"/>
    <lineage>
        <taxon>Bacteria</taxon>
        <taxon>Pseudomonadati</taxon>
        <taxon>Pseudomonadota</taxon>
        <taxon>Alphaproteobacteria</taxon>
        <taxon>Rhodobacterales</taxon>
        <taxon>Roseobacteraceae</taxon>
        <taxon>Sinisalibacter</taxon>
    </lineage>
</organism>
<reference evidence="4" key="1">
    <citation type="journal article" date="2023" name="Int. J. Syst. Evol. Microbiol.">
        <title>Sinisalibacter aestuarii sp. nov., isolated from estuarine sediment of the Arakawa River.</title>
        <authorList>
            <person name="Arafat S.T."/>
            <person name="Hirano S."/>
            <person name="Sato A."/>
            <person name="Takeuchi K."/>
            <person name="Yasuda T."/>
            <person name="Terahara T."/>
            <person name="Hamada M."/>
            <person name="Kobayashi T."/>
        </authorList>
    </citation>
    <scope>NUCLEOTIDE SEQUENCE</scope>
    <source>
        <strain evidence="4">B-399</strain>
    </source>
</reference>
<comment type="caution">
    <text evidence="4">The sequence shown here is derived from an EMBL/GenBank/DDBJ whole genome shotgun (WGS) entry which is preliminary data.</text>
</comment>
<evidence type="ECO:0000313" key="4">
    <source>
        <dbReference type="EMBL" id="GKY89168.1"/>
    </source>
</evidence>
<accession>A0ABQ5LW12</accession>
<comment type="similarity">
    <text evidence="2">Belongs to the DsrC/TusE family.</text>
</comment>
<dbReference type="SUPFAM" id="SSF69721">
    <property type="entry name" value="DsrC, the gamma subunit of dissimilatory sulfite reductase"/>
    <property type="match status" value="1"/>
</dbReference>
<dbReference type="PANTHER" id="PTHR37010">
    <property type="entry name" value="SULFURTRANSFERASE TUSE"/>
    <property type="match status" value="1"/>
</dbReference>
<dbReference type="InterPro" id="IPR042072">
    <property type="entry name" value="DsrC-like_C"/>
</dbReference>
<dbReference type="InterPro" id="IPR025526">
    <property type="entry name" value="DsrC-like_dom_sf"/>
</dbReference>
<dbReference type="Gene3D" id="1.10.10.370">
    <property type="entry name" value="DsrC-like protein, C-terminal domain"/>
    <property type="match status" value="1"/>
</dbReference>